<evidence type="ECO:0000313" key="13">
    <source>
        <dbReference type="Proteomes" id="UP001239994"/>
    </source>
</evidence>
<reference evidence="12" key="1">
    <citation type="submission" date="2023-03" db="EMBL/GenBank/DDBJ databases">
        <title>Electrophorus voltai genome.</title>
        <authorList>
            <person name="Bian C."/>
        </authorList>
    </citation>
    <scope>NUCLEOTIDE SEQUENCE</scope>
    <source>
        <strain evidence="12">CB-2022</strain>
        <tissue evidence="12">Muscle</tissue>
    </source>
</reference>
<dbReference type="GO" id="GO:0009897">
    <property type="term" value="C:external side of plasma membrane"/>
    <property type="evidence" value="ECO:0007669"/>
    <property type="project" value="TreeGrafter"/>
</dbReference>
<name>A0AAD8YN49_9TELE</name>
<dbReference type="PANTHER" id="PTHR25466:SF14">
    <property type="entry name" value="BUTYROPHILIN SUBFAMILY 2 MEMBER A2-LIKE-RELATED"/>
    <property type="match status" value="1"/>
</dbReference>
<evidence type="ECO:0000313" key="12">
    <source>
        <dbReference type="EMBL" id="KAK1784210.1"/>
    </source>
</evidence>
<keyword evidence="5" id="KW-1133">Transmembrane helix</keyword>
<dbReference type="InterPro" id="IPR007110">
    <property type="entry name" value="Ig-like_dom"/>
</dbReference>
<dbReference type="PANTHER" id="PTHR25466">
    <property type="entry name" value="T-LYMPHOCYTE ACTIVATION ANTIGEN"/>
    <property type="match status" value="1"/>
</dbReference>
<proteinExistence type="predicted"/>
<dbReference type="AlphaFoldDB" id="A0AAD8YN49"/>
<keyword evidence="4" id="KW-0732">Signal</keyword>
<feature type="non-terminal residue" evidence="12">
    <location>
        <position position="141"/>
    </location>
</feature>
<dbReference type="GO" id="GO:0006955">
    <property type="term" value="P:immune response"/>
    <property type="evidence" value="ECO:0007669"/>
    <property type="project" value="TreeGrafter"/>
</dbReference>
<keyword evidence="9" id="KW-0325">Glycoprotein</keyword>
<keyword evidence="10" id="KW-0393">Immunoglobulin domain</keyword>
<dbReference type="InterPro" id="IPR013783">
    <property type="entry name" value="Ig-like_fold"/>
</dbReference>
<dbReference type="PROSITE" id="PS50835">
    <property type="entry name" value="IG_LIKE"/>
    <property type="match status" value="1"/>
</dbReference>
<protein>
    <recommendedName>
        <fullName evidence="11">Ig-like domain-containing protein</fullName>
    </recommendedName>
</protein>
<dbReference type="SUPFAM" id="SSF48726">
    <property type="entry name" value="Immunoglobulin"/>
    <property type="match status" value="1"/>
</dbReference>
<evidence type="ECO:0000259" key="11">
    <source>
        <dbReference type="PROSITE" id="PS50835"/>
    </source>
</evidence>
<evidence type="ECO:0000256" key="10">
    <source>
        <dbReference type="ARBA" id="ARBA00023319"/>
    </source>
</evidence>
<keyword evidence="7" id="KW-1015">Disulfide bond</keyword>
<evidence type="ECO:0000256" key="8">
    <source>
        <dbReference type="ARBA" id="ARBA00023170"/>
    </source>
</evidence>
<dbReference type="Proteomes" id="UP001239994">
    <property type="component" value="Unassembled WGS sequence"/>
</dbReference>
<comment type="subcellular location">
    <subcellularLocation>
        <location evidence="1">Cell membrane</location>
        <topology evidence="1">Single-pass type I membrane protein</topology>
    </subcellularLocation>
</comment>
<keyword evidence="3" id="KW-0812">Transmembrane</keyword>
<dbReference type="InterPro" id="IPR051713">
    <property type="entry name" value="T-cell_Activation_Regulation"/>
</dbReference>
<evidence type="ECO:0000256" key="4">
    <source>
        <dbReference type="ARBA" id="ARBA00022729"/>
    </source>
</evidence>
<keyword evidence="13" id="KW-1185">Reference proteome</keyword>
<feature type="domain" description="Ig-like" evidence="11">
    <location>
        <begin position="45"/>
        <end position="128"/>
    </location>
</feature>
<dbReference type="GO" id="GO:0042130">
    <property type="term" value="P:negative regulation of T cell proliferation"/>
    <property type="evidence" value="ECO:0007669"/>
    <property type="project" value="TreeGrafter"/>
</dbReference>
<dbReference type="GO" id="GO:0042102">
    <property type="term" value="P:positive regulation of T cell proliferation"/>
    <property type="evidence" value="ECO:0007669"/>
    <property type="project" value="TreeGrafter"/>
</dbReference>
<dbReference type="Pfam" id="PF07686">
    <property type="entry name" value="V-set"/>
    <property type="match status" value="1"/>
</dbReference>
<gene>
    <name evidence="12" type="ORF">P4O66_020683</name>
</gene>
<evidence type="ECO:0000256" key="6">
    <source>
        <dbReference type="ARBA" id="ARBA00023136"/>
    </source>
</evidence>
<evidence type="ECO:0000256" key="9">
    <source>
        <dbReference type="ARBA" id="ARBA00023180"/>
    </source>
</evidence>
<dbReference type="GO" id="GO:0007166">
    <property type="term" value="P:cell surface receptor signaling pathway"/>
    <property type="evidence" value="ECO:0007669"/>
    <property type="project" value="TreeGrafter"/>
</dbReference>
<dbReference type="GO" id="GO:0071222">
    <property type="term" value="P:cellular response to lipopolysaccharide"/>
    <property type="evidence" value="ECO:0007669"/>
    <property type="project" value="TreeGrafter"/>
</dbReference>
<keyword evidence="6" id="KW-0472">Membrane</keyword>
<dbReference type="Gene3D" id="2.60.40.10">
    <property type="entry name" value="Immunoglobulins"/>
    <property type="match status" value="1"/>
</dbReference>
<evidence type="ECO:0000256" key="3">
    <source>
        <dbReference type="ARBA" id="ARBA00022692"/>
    </source>
</evidence>
<accession>A0AAD8YN49</accession>
<evidence type="ECO:0000256" key="5">
    <source>
        <dbReference type="ARBA" id="ARBA00022989"/>
    </source>
</evidence>
<keyword evidence="8" id="KW-0675">Receptor</keyword>
<organism evidence="12 13">
    <name type="scientific">Electrophorus voltai</name>
    <dbReference type="NCBI Taxonomy" id="2609070"/>
    <lineage>
        <taxon>Eukaryota</taxon>
        <taxon>Metazoa</taxon>
        <taxon>Chordata</taxon>
        <taxon>Craniata</taxon>
        <taxon>Vertebrata</taxon>
        <taxon>Euteleostomi</taxon>
        <taxon>Actinopterygii</taxon>
        <taxon>Neopterygii</taxon>
        <taxon>Teleostei</taxon>
        <taxon>Ostariophysi</taxon>
        <taxon>Gymnotiformes</taxon>
        <taxon>Gymnotoidei</taxon>
        <taxon>Gymnotidae</taxon>
        <taxon>Electrophorus</taxon>
    </lineage>
</organism>
<evidence type="ECO:0000256" key="1">
    <source>
        <dbReference type="ARBA" id="ARBA00004251"/>
    </source>
</evidence>
<keyword evidence="2" id="KW-1003">Cell membrane</keyword>
<dbReference type="EMBL" id="JAROKS010000416">
    <property type="protein sequence ID" value="KAK1784210.1"/>
    <property type="molecule type" value="Genomic_DNA"/>
</dbReference>
<comment type="caution">
    <text evidence="12">The sequence shown here is derived from an EMBL/GenBank/DDBJ whole genome shotgun (WGS) entry which is preliminary data.</text>
</comment>
<evidence type="ECO:0000256" key="7">
    <source>
        <dbReference type="ARBA" id="ARBA00023157"/>
    </source>
</evidence>
<dbReference type="InterPro" id="IPR036179">
    <property type="entry name" value="Ig-like_dom_sf"/>
</dbReference>
<evidence type="ECO:0000256" key="2">
    <source>
        <dbReference type="ARBA" id="ARBA00022475"/>
    </source>
</evidence>
<dbReference type="InterPro" id="IPR013106">
    <property type="entry name" value="Ig_V-set"/>
</dbReference>
<dbReference type="GO" id="GO:0031295">
    <property type="term" value="P:T cell costimulation"/>
    <property type="evidence" value="ECO:0007669"/>
    <property type="project" value="TreeGrafter"/>
</dbReference>
<sequence>KMSLLISHLIEEDEGDFRCFINRSEYTDMQLTVTAGQTNLQGHVGGCVLLPCSRTGLQTKAHTLKWTFRDKEIYPTDQTQHYTGRVQQLSDSPGNVFLLISQLTEEDKGVYVCSINSKPIRRVLLDITGIRDFGSFNFVHM</sequence>